<name>A0A833MY20_9HYPH</name>
<dbReference type="SUPFAM" id="SSF53335">
    <property type="entry name" value="S-adenosyl-L-methionine-dependent methyltransferases"/>
    <property type="match status" value="1"/>
</dbReference>
<protein>
    <recommendedName>
        <fullName evidence="3">Methyltransferase type 11 domain-containing protein</fullName>
    </recommendedName>
</protein>
<evidence type="ECO:0008006" key="3">
    <source>
        <dbReference type="Google" id="ProtNLM"/>
    </source>
</evidence>
<dbReference type="EMBL" id="WEKV01000014">
    <property type="protein sequence ID" value="KAB7783821.1"/>
    <property type="molecule type" value="Genomic_DNA"/>
</dbReference>
<sequence length="226" mass="25959">MYPSIEKIWSDNTIIESSWWAEELQNLLLNLQNNTELLERIEGKQLFRYEHLLAPSAPSSIRVLDLGAGPITTLGSVSRSHQIAIDAVDPLSQKYIEILDRCGIIPKWRVRYATAEHLDAIFGEDTFDFAQCRNALDHAIDPFRGIWQTIRVLKQGAAFFLHGSENEGVKQNYQGLHQWNFEVREQHFYLWRPGIEINVGEALKDVLKVESAIGEGWYRIVLRKVG</sequence>
<gene>
    <name evidence="1" type="ORF">F8B43_3744</name>
</gene>
<evidence type="ECO:0000313" key="1">
    <source>
        <dbReference type="EMBL" id="KAB7783821.1"/>
    </source>
</evidence>
<dbReference type="Pfam" id="PF13489">
    <property type="entry name" value="Methyltransf_23"/>
    <property type="match status" value="1"/>
</dbReference>
<dbReference type="InterPro" id="IPR029063">
    <property type="entry name" value="SAM-dependent_MTases_sf"/>
</dbReference>
<dbReference type="Proteomes" id="UP000469949">
    <property type="component" value="Unassembled WGS sequence"/>
</dbReference>
<dbReference type="RefSeq" id="WP_152277923.1">
    <property type="nucleotide sequence ID" value="NZ_WEKV01000014.1"/>
</dbReference>
<proteinExistence type="predicted"/>
<dbReference type="AlphaFoldDB" id="A0A833MY20"/>
<dbReference type="Gene3D" id="3.40.50.150">
    <property type="entry name" value="Vaccinia Virus protein VP39"/>
    <property type="match status" value="1"/>
</dbReference>
<organism evidence="1 2">
    <name type="scientific">Methylorubrum populi</name>
    <dbReference type="NCBI Taxonomy" id="223967"/>
    <lineage>
        <taxon>Bacteria</taxon>
        <taxon>Pseudomonadati</taxon>
        <taxon>Pseudomonadota</taxon>
        <taxon>Alphaproteobacteria</taxon>
        <taxon>Hyphomicrobiales</taxon>
        <taxon>Methylobacteriaceae</taxon>
        <taxon>Methylorubrum</taxon>
    </lineage>
</organism>
<dbReference type="CDD" id="cd02440">
    <property type="entry name" value="AdoMet_MTases"/>
    <property type="match status" value="1"/>
</dbReference>
<accession>A0A833MY20</accession>
<evidence type="ECO:0000313" key="2">
    <source>
        <dbReference type="Proteomes" id="UP000469949"/>
    </source>
</evidence>
<comment type="caution">
    <text evidence="1">The sequence shown here is derived from an EMBL/GenBank/DDBJ whole genome shotgun (WGS) entry which is preliminary data.</text>
</comment>
<reference evidence="1 2" key="1">
    <citation type="submission" date="2019-10" db="EMBL/GenBank/DDBJ databases">
        <title>Draft Genome Sequence of the Caffeine Degrading Methylotroph Methylorubrum populi PINKEL.</title>
        <authorList>
            <person name="Dawson S.C."/>
            <person name="Zhang X."/>
            <person name="Wright M.E."/>
            <person name="Sharma G."/>
            <person name="Langner J.T."/>
            <person name="Ditty J.L."/>
            <person name="Subuyuj G.A."/>
        </authorList>
    </citation>
    <scope>NUCLEOTIDE SEQUENCE [LARGE SCALE GENOMIC DNA]</scope>
    <source>
        <strain evidence="1 2">Pinkel</strain>
    </source>
</reference>